<proteinExistence type="predicted"/>
<evidence type="ECO:0000313" key="1">
    <source>
        <dbReference type="EMBL" id="EFW93431.1"/>
    </source>
</evidence>
<dbReference type="STRING" id="797209.GCA_000376445_01350"/>
<name>E7QR17_HALPU</name>
<dbReference type="PROSITE" id="PS51257">
    <property type="entry name" value="PROKAR_LIPOPROTEIN"/>
    <property type="match status" value="1"/>
</dbReference>
<dbReference type="RefSeq" id="WP_007978022.1">
    <property type="nucleotide sequence ID" value="NZ_AEMG01000004.1"/>
</dbReference>
<protein>
    <recommendedName>
        <fullName evidence="5">Lipoprotein</fullName>
    </recommendedName>
</protein>
<dbReference type="PROSITE" id="PS51318">
    <property type="entry name" value="TAT"/>
    <property type="match status" value="1"/>
</dbReference>
<reference evidence="2" key="3">
    <citation type="submission" date="2016-11" db="EMBL/GenBank/DDBJ databases">
        <authorList>
            <person name="Jaros S."/>
            <person name="Januszkiewicz K."/>
            <person name="Wedrychowicz H."/>
        </authorList>
    </citation>
    <scope>NUCLEOTIDE SEQUENCE [LARGE SCALE GENOMIC DNA]</scope>
    <source>
        <strain evidence="2">DX253</strain>
    </source>
</reference>
<organism evidence="1 3">
    <name type="scientific">Haladaptatus paucihalophilus DX253</name>
    <dbReference type="NCBI Taxonomy" id="797209"/>
    <lineage>
        <taxon>Archaea</taxon>
        <taxon>Methanobacteriati</taxon>
        <taxon>Methanobacteriota</taxon>
        <taxon>Stenosarchaea group</taxon>
        <taxon>Halobacteria</taxon>
        <taxon>Halobacteriales</taxon>
        <taxon>Haladaptataceae</taxon>
        <taxon>Haladaptatus</taxon>
    </lineage>
</organism>
<accession>E7QR17</accession>
<dbReference type="Proteomes" id="UP000184203">
    <property type="component" value="Unassembled WGS sequence"/>
</dbReference>
<reference evidence="1 3" key="1">
    <citation type="journal article" date="2014" name="ISME J.">
        <title>Trehalose/2-sulfotrehalose biosynthesis and glycine-betaine uptake are widely spread mechanisms for osmoadaptation in the Halobacteriales.</title>
        <authorList>
            <person name="Youssef N.H."/>
            <person name="Savage-Ashlock K.N."/>
            <person name="McCully A.L."/>
            <person name="Luedtke B."/>
            <person name="Shaw E.I."/>
            <person name="Hoff W.D."/>
            <person name="Elshahed M.S."/>
        </authorList>
    </citation>
    <scope>NUCLEOTIDE SEQUENCE [LARGE SCALE GENOMIC DNA]</scope>
    <source>
        <strain evidence="1 3">DX253</strain>
    </source>
</reference>
<reference evidence="4" key="2">
    <citation type="submission" date="2016-11" db="EMBL/GenBank/DDBJ databases">
        <authorList>
            <person name="Varghese N."/>
            <person name="Submissions S."/>
        </authorList>
    </citation>
    <scope>NUCLEOTIDE SEQUENCE [LARGE SCALE GENOMIC DNA]</scope>
    <source>
        <strain evidence="4">DX253</strain>
    </source>
</reference>
<evidence type="ECO:0008006" key="5">
    <source>
        <dbReference type="Google" id="ProtNLM"/>
    </source>
</evidence>
<evidence type="ECO:0000313" key="3">
    <source>
        <dbReference type="Proteomes" id="UP000003751"/>
    </source>
</evidence>
<evidence type="ECO:0000313" key="2">
    <source>
        <dbReference type="EMBL" id="SHK54521.1"/>
    </source>
</evidence>
<dbReference type="AlphaFoldDB" id="E7QR17"/>
<keyword evidence="4" id="KW-1185">Reference proteome</keyword>
<dbReference type="EMBL" id="FRAN01000002">
    <property type="protein sequence ID" value="SHK54521.1"/>
    <property type="molecule type" value="Genomic_DNA"/>
</dbReference>
<evidence type="ECO:0000313" key="4">
    <source>
        <dbReference type="Proteomes" id="UP000184203"/>
    </source>
</evidence>
<dbReference type="OrthoDB" id="268860at2157"/>
<dbReference type="Proteomes" id="UP000003751">
    <property type="component" value="Unassembled WGS sequence"/>
</dbReference>
<dbReference type="InterPro" id="IPR006311">
    <property type="entry name" value="TAT_signal"/>
</dbReference>
<gene>
    <name evidence="2" type="ORF">SAMN05444342_1621</name>
    <name evidence="1" type="ORF">ZOD2009_06187</name>
</gene>
<dbReference type="EMBL" id="AEMG01000004">
    <property type="protein sequence ID" value="EFW93431.1"/>
    <property type="molecule type" value="Genomic_DNA"/>
</dbReference>
<dbReference type="PATRIC" id="fig|797209.4.peg.1232"/>
<sequence>MTSDLSRRTLLAAGAGLAVTGLAGCSGANSSSSADCETTAVAHGDGKILQSVSAVPEDGRVLLSVSFSNGKQASTDRLRVYDSSGDLEYEIPTGKRRNYLQTIGPRPQHGRLRVVSMKNGEETDELVVDFNCWVDEDSAFAPETTGDATES</sequence>